<reference evidence="2" key="2">
    <citation type="submission" date="2025-08" db="UniProtKB">
        <authorList>
            <consortium name="Ensembl"/>
        </authorList>
    </citation>
    <scope>IDENTIFICATION</scope>
</reference>
<dbReference type="Ensembl" id="ENSCJAT00000123173.1">
    <property type="protein sequence ID" value="ENSCJAP00000082564.1"/>
    <property type="gene ID" value="ENSCJAG00000078530.1"/>
</dbReference>
<dbReference type="PANTHER" id="PTHR46254">
    <property type="entry name" value="PROTEIN GVQW1-RELATED"/>
    <property type="match status" value="1"/>
</dbReference>
<accession>A0A8I3WG79</accession>
<dbReference type="AlphaFoldDB" id="A0A8I3WG79"/>
<name>A0A8I3WG79_CALJA</name>
<evidence type="ECO:0000256" key="1">
    <source>
        <dbReference type="SAM" id="SignalP"/>
    </source>
</evidence>
<evidence type="ECO:0000313" key="2">
    <source>
        <dbReference type="Ensembl" id="ENSCJAP00000082564.1"/>
    </source>
</evidence>
<dbReference type="Proteomes" id="UP000008225">
    <property type="component" value="Chromosome 17"/>
</dbReference>
<sequence length="74" mass="8340">MFVFFFFLRWRFAVVTQTGVQWHDLSSPQPPPPGFKQFSCLSLPSSCDYREALLHLTCLLFSGRCGLLAAALGQ</sequence>
<dbReference type="PANTHER" id="PTHR46254:SF3">
    <property type="entry name" value="SECRETED PROTEIN"/>
    <property type="match status" value="1"/>
</dbReference>
<keyword evidence="3" id="KW-1185">Reference proteome</keyword>
<organism evidence="2 3">
    <name type="scientific">Callithrix jacchus</name>
    <name type="common">White-tufted-ear marmoset</name>
    <name type="synonym">Simia Jacchus</name>
    <dbReference type="NCBI Taxonomy" id="9483"/>
    <lineage>
        <taxon>Eukaryota</taxon>
        <taxon>Metazoa</taxon>
        <taxon>Chordata</taxon>
        <taxon>Craniata</taxon>
        <taxon>Vertebrata</taxon>
        <taxon>Euteleostomi</taxon>
        <taxon>Mammalia</taxon>
        <taxon>Eutheria</taxon>
        <taxon>Euarchontoglires</taxon>
        <taxon>Primates</taxon>
        <taxon>Haplorrhini</taxon>
        <taxon>Platyrrhini</taxon>
        <taxon>Cebidae</taxon>
        <taxon>Callitrichinae</taxon>
        <taxon>Callithrix</taxon>
        <taxon>Callithrix</taxon>
    </lineage>
</organism>
<keyword evidence="1" id="KW-0732">Signal</keyword>
<evidence type="ECO:0000313" key="3">
    <source>
        <dbReference type="Proteomes" id="UP000008225"/>
    </source>
</evidence>
<protein>
    <recommendedName>
        <fullName evidence="4">Secreted protein</fullName>
    </recommendedName>
</protein>
<reference evidence="2" key="3">
    <citation type="submission" date="2025-09" db="UniProtKB">
        <authorList>
            <consortium name="Ensembl"/>
        </authorList>
    </citation>
    <scope>IDENTIFICATION</scope>
</reference>
<dbReference type="GeneTree" id="ENSGT01050000248214"/>
<reference evidence="2 3" key="1">
    <citation type="submission" date="2009-03" db="EMBL/GenBank/DDBJ databases">
        <authorList>
            <person name="Warren W."/>
            <person name="Ye L."/>
            <person name="Minx P."/>
            <person name="Worley K."/>
            <person name="Gibbs R."/>
            <person name="Wilson R.K."/>
        </authorList>
    </citation>
    <scope>NUCLEOTIDE SEQUENCE [LARGE SCALE GENOMIC DNA]</scope>
</reference>
<evidence type="ECO:0008006" key="4">
    <source>
        <dbReference type="Google" id="ProtNLM"/>
    </source>
</evidence>
<proteinExistence type="predicted"/>
<feature type="signal peptide" evidence="1">
    <location>
        <begin position="1"/>
        <end position="17"/>
    </location>
</feature>
<feature type="chain" id="PRO_5035222598" description="Secreted protein" evidence="1">
    <location>
        <begin position="18"/>
        <end position="74"/>
    </location>
</feature>